<dbReference type="Proteomes" id="UP000007015">
    <property type="component" value="Chromosome 4"/>
</dbReference>
<dbReference type="SMART" id="SM00198">
    <property type="entry name" value="SCP"/>
    <property type="match status" value="1"/>
</dbReference>
<evidence type="ECO:0000313" key="4">
    <source>
        <dbReference type="EMBL" id="EEC76957.1"/>
    </source>
</evidence>
<dbReference type="GO" id="GO:0032502">
    <property type="term" value="P:developmental process"/>
    <property type="evidence" value="ECO:0007669"/>
    <property type="project" value="TreeGrafter"/>
</dbReference>
<feature type="domain" description="SCP" evidence="3">
    <location>
        <begin position="51"/>
        <end position="188"/>
    </location>
</feature>
<feature type="signal peptide" evidence="2">
    <location>
        <begin position="1"/>
        <end position="27"/>
    </location>
</feature>
<evidence type="ECO:0000313" key="5">
    <source>
        <dbReference type="Proteomes" id="UP000007015"/>
    </source>
</evidence>
<dbReference type="EMBL" id="CM000129">
    <property type="protein sequence ID" value="EEC76957.1"/>
    <property type="molecule type" value="Genomic_DNA"/>
</dbReference>
<dbReference type="Pfam" id="PF24160">
    <property type="entry name" value="UVB_sens_C"/>
    <property type="match status" value="1"/>
</dbReference>
<organism evidence="4 5">
    <name type="scientific">Oryza sativa subsp. indica</name>
    <name type="common">Rice</name>
    <dbReference type="NCBI Taxonomy" id="39946"/>
    <lineage>
        <taxon>Eukaryota</taxon>
        <taxon>Viridiplantae</taxon>
        <taxon>Streptophyta</taxon>
        <taxon>Embryophyta</taxon>
        <taxon>Tracheophyta</taxon>
        <taxon>Spermatophyta</taxon>
        <taxon>Magnoliopsida</taxon>
        <taxon>Liliopsida</taxon>
        <taxon>Poales</taxon>
        <taxon>Poaceae</taxon>
        <taxon>BOP clade</taxon>
        <taxon>Oryzoideae</taxon>
        <taxon>Oryzeae</taxon>
        <taxon>Oryzinae</taxon>
        <taxon>Oryza</taxon>
        <taxon>Oryza sativa</taxon>
    </lineage>
</organism>
<dbReference type="AlphaFoldDB" id="B8ARY5"/>
<gene>
    <name evidence="4" type="ORF">OsI_15243</name>
</gene>
<proteinExistence type="inferred from homology"/>
<dbReference type="Gene3D" id="3.40.33.10">
    <property type="entry name" value="CAP"/>
    <property type="match status" value="1"/>
</dbReference>
<keyword evidence="5" id="KW-1185">Reference proteome</keyword>
<name>B8ARY5_ORYSI</name>
<keyword evidence="2" id="KW-0732">Signal</keyword>
<evidence type="ECO:0000256" key="1">
    <source>
        <dbReference type="ARBA" id="ARBA00007558"/>
    </source>
</evidence>
<dbReference type="HOGENOM" id="CLU_339926_0_0_1"/>
<dbReference type="InterPro" id="IPR014044">
    <property type="entry name" value="CAP_dom"/>
</dbReference>
<dbReference type="Pfam" id="PF04884">
    <property type="entry name" value="UVB_sens_prot"/>
    <property type="match status" value="1"/>
</dbReference>
<dbReference type="GO" id="GO:0010224">
    <property type="term" value="P:response to UV-B"/>
    <property type="evidence" value="ECO:0007669"/>
    <property type="project" value="TreeGrafter"/>
</dbReference>
<feature type="chain" id="PRO_5002868119" description="SCP domain-containing protein" evidence="2">
    <location>
        <begin position="28"/>
        <end position="836"/>
    </location>
</feature>
<dbReference type="InterPro" id="IPR055412">
    <property type="entry name" value="UVB_sens_C"/>
</dbReference>
<protein>
    <recommendedName>
        <fullName evidence="3">SCP domain-containing protein</fullName>
    </recommendedName>
</protein>
<dbReference type="PANTHER" id="PTHR12770:SF22">
    <property type="entry name" value="PROTEIN ROOT UVB SENSITIVE 1, CHLOROPLASTIC"/>
    <property type="match status" value="1"/>
</dbReference>
<dbReference type="Gramene" id="BGIOSGA016081-TA">
    <property type="protein sequence ID" value="BGIOSGA016081-PA"/>
    <property type="gene ID" value="BGIOSGA016081"/>
</dbReference>
<dbReference type="InterPro" id="IPR035940">
    <property type="entry name" value="CAP_sf"/>
</dbReference>
<dbReference type="Pfam" id="PF00188">
    <property type="entry name" value="CAP"/>
    <property type="match status" value="1"/>
</dbReference>
<evidence type="ECO:0000259" key="3">
    <source>
        <dbReference type="SMART" id="SM00198"/>
    </source>
</evidence>
<dbReference type="PANTHER" id="PTHR12770">
    <property type="entry name" value="RUS1 FAMILY PROTEIN C16ORF58"/>
    <property type="match status" value="1"/>
</dbReference>
<dbReference type="SUPFAM" id="SSF55797">
    <property type="entry name" value="PR-1-like"/>
    <property type="match status" value="1"/>
</dbReference>
<reference evidence="4 5" key="1">
    <citation type="journal article" date="2005" name="PLoS Biol.">
        <title>The genomes of Oryza sativa: a history of duplications.</title>
        <authorList>
            <person name="Yu J."/>
            <person name="Wang J."/>
            <person name="Lin W."/>
            <person name="Li S."/>
            <person name="Li H."/>
            <person name="Zhou J."/>
            <person name="Ni P."/>
            <person name="Dong W."/>
            <person name="Hu S."/>
            <person name="Zeng C."/>
            <person name="Zhang J."/>
            <person name="Zhang Y."/>
            <person name="Li R."/>
            <person name="Xu Z."/>
            <person name="Li S."/>
            <person name="Li X."/>
            <person name="Zheng H."/>
            <person name="Cong L."/>
            <person name="Lin L."/>
            <person name="Yin J."/>
            <person name="Geng J."/>
            <person name="Li G."/>
            <person name="Shi J."/>
            <person name="Liu J."/>
            <person name="Lv H."/>
            <person name="Li J."/>
            <person name="Wang J."/>
            <person name="Deng Y."/>
            <person name="Ran L."/>
            <person name="Shi X."/>
            <person name="Wang X."/>
            <person name="Wu Q."/>
            <person name="Li C."/>
            <person name="Ren X."/>
            <person name="Wang J."/>
            <person name="Wang X."/>
            <person name="Li D."/>
            <person name="Liu D."/>
            <person name="Zhang X."/>
            <person name="Ji Z."/>
            <person name="Zhao W."/>
            <person name="Sun Y."/>
            <person name="Zhang Z."/>
            <person name="Bao J."/>
            <person name="Han Y."/>
            <person name="Dong L."/>
            <person name="Ji J."/>
            <person name="Chen P."/>
            <person name="Wu S."/>
            <person name="Liu J."/>
            <person name="Xiao Y."/>
            <person name="Bu D."/>
            <person name="Tan J."/>
            <person name="Yang L."/>
            <person name="Ye C."/>
            <person name="Zhang J."/>
            <person name="Xu J."/>
            <person name="Zhou Y."/>
            <person name="Yu Y."/>
            <person name="Zhang B."/>
            <person name="Zhuang S."/>
            <person name="Wei H."/>
            <person name="Liu B."/>
            <person name="Lei M."/>
            <person name="Yu H."/>
            <person name="Li Y."/>
            <person name="Xu H."/>
            <person name="Wei S."/>
            <person name="He X."/>
            <person name="Fang L."/>
            <person name="Zhang Z."/>
            <person name="Zhang Y."/>
            <person name="Huang X."/>
            <person name="Su Z."/>
            <person name="Tong W."/>
            <person name="Li J."/>
            <person name="Tong Z."/>
            <person name="Li S."/>
            <person name="Ye J."/>
            <person name="Wang L."/>
            <person name="Fang L."/>
            <person name="Lei T."/>
            <person name="Chen C."/>
            <person name="Chen H."/>
            <person name="Xu Z."/>
            <person name="Li H."/>
            <person name="Huang H."/>
            <person name="Zhang F."/>
            <person name="Xu H."/>
            <person name="Li N."/>
            <person name="Zhao C."/>
            <person name="Li S."/>
            <person name="Dong L."/>
            <person name="Huang Y."/>
            <person name="Li L."/>
            <person name="Xi Y."/>
            <person name="Qi Q."/>
            <person name="Li W."/>
            <person name="Zhang B."/>
            <person name="Hu W."/>
            <person name="Zhang Y."/>
            <person name="Tian X."/>
            <person name="Jiao Y."/>
            <person name="Liang X."/>
            <person name="Jin J."/>
            <person name="Gao L."/>
            <person name="Zheng W."/>
            <person name="Hao B."/>
            <person name="Liu S."/>
            <person name="Wang W."/>
            <person name="Yuan L."/>
            <person name="Cao M."/>
            <person name="McDermott J."/>
            <person name="Samudrala R."/>
            <person name="Wang J."/>
            <person name="Wong G.K."/>
            <person name="Yang H."/>
        </authorList>
    </citation>
    <scope>NUCLEOTIDE SEQUENCE [LARGE SCALE GENOMIC DNA]</scope>
    <source>
        <strain evidence="5">cv. 93-11</strain>
    </source>
</reference>
<comment type="similarity">
    <text evidence="1">Belongs to the RUS1 family.</text>
</comment>
<dbReference type="InterPro" id="IPR054549">
    <property type="entry name" value="UVB_sens_RUS_dom"/>
</dbReference>
<accession>B8ARY5</accession>
<evidence type="ECO:0000256" key="2">
    <source>
        <dbReference type="SAM" id="SignalP"/>
    </source>
</evidence>
<dbReference type="GO" id="GO:0009941">
    <property type="term" value="C:chloroplast envelope"/>
    <property type="evidence" value="ECO:0007669"/>
    <property type="project" value="TreeGrafter"/>
</dbReference>
<sequence>MSSSLPCLAVAVAVAVAVLSLLALANSNHLPAASVSAAAGLGRSAIPRGHIAAMKFLYAVNDVRHQAGAPPLEWSGAAARHSRERATWLRGPGGCDLQAQKGGDPAPAHGGAVTYFLSDGGSRASPEDAVRLWADERRWYDAGARACAAGKQCGDYEIMVQPASKQLGCAVAVCASRKTIMVCEYYGGGGGGCWSQGGSGPPDPGDGWCRWLQSLHPELLLLFVLLHSGAFAAIPAALAEAIGGSGGREGASVWEVRGGARTLLVPDPTGTSYVVAGDGRRKQAEGEDAEKAGAGRAELAALRRQLERSWRRCATVAVQLLLPDGYPDSVSSDYLQYSLWRGVQGIASQISGVLSTQALLYAVGLGKGAIPTAAAVNWVLKDGLGYLSKILLSKFGRHFDVNPKGWRLFADLLENTAYGLEILTPVFPHLFVPIGAAAGAGRSAAALIQTIFAHFMLENANHMRKVIAKGEAQGMALLYAVGLGKGAIPTAAAVNWVLKDGLGYLSKILLSKFGRHFDVNPKGWRLFADLLENTAYGLEILTPVFPHLFVPIGAAAGAGRSAAALIQAATRSCFYAGFAVQRNFAEVIAKGEAQGMVSKFLGIMLGIALANRIGSSVSLALISFAGVTAVHMYCNLKSYQSIQLRTLNPYRASLVFSEYLLSGQVPSVKEVNDEEPLFLNLSVGTSRKESKILSPQAKDAAEIICRRLQLGSKLSEIIENKEDACALFDLYKNEQYLLTEYKGKFCVILKEGSSPEDMLKSLFHVNYLYWLEKYLGIKPSDVASACRPGGRLEASLDYTQREFSHVKLDGSNGGWVMDGLIARPLPVRIRIGDVPS</sequence>
<dbReference type="InterPro" id="IPR006968">
    <property type="entry name" value="RUS_fam"/>
</dbReference>